<comment type="caution">
    <text evidence="12">The sequence shown here is derived from an EMBL/GenBank/DDBJ whole genome shotgun (WGS) entry which is preliminary data.</text>
</comment>
<keyword evidence="9" id="KW-0539">Nucleus</keyword>
<feature type="domain" description="Snurportin-1 m3G cap-binding" evidence="11">
    <location>
        <begin position="203"/>
        <end position="385"/>
    </location>
</feature>
<dbReference type="PANTHER" id="PTHR13403">
    <property type="entry name" value="SNURPORTIN1 RNUT1 PROTEIN RNA, U TRANSPORTER 1"/>
    <property type="match status" value="1"/>
</dbReference>
<dbReference type="InterPro" id="IPR047857">
    <property type="entry name" value="Snurportin1_C"/>
</dbReference>
<evidence type="ECO:0000256" key="4">
    <source>
        <dbReference type="ARBA" id="ARBA00007540"/>
    </source>
</evidence>
<feature type="region of interest" description="Disordered" evidence="10">
    <location>
        <begin position="404"/>
        <end position="428"/>
    </location>
</feature>
<evidence type="ECO:0000313" key="12">
    <source>
        <dbReference type="EMBL" id="OXA51733.1"/>
    </source>
</evidence>
<dbReference type="PANTHER" id="PTHR13403:SF6">
    <property type="entry name" value="SNURPORTIN-1"/>
    <property type="match status" value="1"/>
</dbReference>
<evidence type="ECO:0000256" key="2">
    <source>
        <dbReference type="ARBA" id="ARBA00004123"/>
    </source>
</evidence>
<comment type="function">
    <text evidence="1">Functions as an U snRNP-specific nuclear import adapter. Involved in the trimethylguanosine (m3G)-cap-dependent nuclear import of U snRNPs. Binds specifically to the terminal m3G-cap U snRNAs.</text>
</comment>
<comment type="similarity">
    <text evidence="4">Belongs to the snurportin family.</text>
</comment>
<evidence type="ECO:0000256" key="8">
    <source>
        <dbReference type="ARBA" id="ARBA00022884"/>
    </source>
</evidence>
<keyword evidence="13" id="KW-1185">Reference proteome</keyword>
<evidence type="ECO:0000256" key="1">
    <source>
        <dbReference type="ARBA" id="ARBA00003975"/>
    </source>
</evidence>
<protein>
    <recommendedName>
        <fullName evidence="5">Snurportin-1</fullName>
    </recommendedName>
</protein>
<dbReference type="OrthoDB" id="10003593at2759"/>
<dbReference type="GO" id="GO:0061015">
    <property type="term" value="P:snRNA import into nucleus"/>
    <property type="evidence" value="ECO:0007669"/>
    <property type="project" value="InterPro"/>
</dbReference>
<keyword evidence="7" id="KW-0963">Cytoplasm</keyword>
<dbReference type="Gene3D" id="3.30.470.30">
    <property type="entry name" value="DNA ligase/mRNA capping enzyme"/>
    <property type="match status" value="1"/>
</dbReference>
<evidence type="ECO:0000256" key="6">
    <source>
        <dbReference type="ARBA" id="ARBA00022448"/>
    </source>
</evidence>
<dbReference type="Proteomes" id="UP000198287">
    <property type="component" value="Unassembled WGS sequence"/>
</dbReference>
<proteinExistence type="inferred from homology"/>
<feature type="region of interest" description="Disordered" evidence="10">
    <location>
        <begin position="164"/>
        <end position="198"/>
    </location>
</feature>
<sequence>MQEEPVVSPLGRGSGFMRLGIARGFWNGAVTSFLNNETGSVFGGGCKEDNEVQEGQFDNDLDEENELCADQENIRKDKKNGYDVPDFCDKSEPEQEINFRKSVKTGYDPKASQEKRRENLLNVQKQRRDAILDKIRQLETSSDSEFEEDEDFVSLVKENKLQKISEETNENEGMDTTGAPRENRPARRRYKKPNKKRNSPCRVMLSEWLVDKPTDFYENWMGVFCPVGKRCLVVASRGKTCVFSRTHEYMGVFQSHLPGGSKLNSKDPEIKKKKGVTILDCIWSMEAEVFYVLDMVCWASQSYNNCDKAYRQFFQTSKLSETPGLLESSFSNPYPFLPLPSFDCGDIAEVMMSSLPSFSQKVDGVLLFHKESFYMNGVNPLCLWIYLTEMEEKIQVSVAPELAELQRTKRPREEESNVEKTKPMEVQT</sequence>
<dbReference type="OMA" id="RCLVISQ"/>
<dbReference type="GO" id="GO:0005634">
    <property type="term" value="C:nucleus"/>
    <property type="evidence" value="ECO:0007669"/>
    <property type="project" value="UniProtKB-SubCell"/>
</dbReference>
<dbReference type="Pfam" id="PF21974">
    <property type="entry name" value="SPN1_m3Gcap_bd"/>
    <property type="match status" value="1"/>
</dbReference>
<dbReference type="InterPro" id="IPR017336">
    <property type="entry name" value="Snurportin-1"/>
</dbReference>
<dbReference type="AlphaFoldDB" id="A0A226E2E6"/>
<name>A0A226E2E6_FOLCA</name>
<dbReference type="CDD" id="cd09232">
    <property type="entry name" value="Snurportin-1_C"/>
    <property type="match status" value="1"/>
</dbReference>
<keyword evidence="8" id="KW-0694">RNA-binding</keyword>
<accession>A0A226E2E6</accession>
<gene>
    <name evidence="12" type="ORF">Fcan01_13175</name>
</gene>
<feature type="compositionally biased region" description="Basic residues" evidence="10">
    <location>
        <begin position="186"/>
        <end position="198"/>
    </location>
</feature>
<evidence type="ECO:0000256" key="5">
    <source>
        <dbReference type="ARBA" id="ARBA00016034"/>
    </source>
</evidence>
<evidence type="ECO:0000256" key="3">
    <source>
        <dbReference type="ARBA" id="ARBA00004496"/>
    </source>
</evidence>
<dbReference type="EMBL" id="LNIX01000007">
    <property type="protein sequence ID" value="OXA51733.1"/>
    <property type="molecule type" value="Genomic_DNA"/>
</dbReference>
<evidence type="ECO:0000259" key="11">
    <source>
        <dbReference type="Pfam" id="PF21974"/>
    </source>
</evidence>
<evidence type="ECO:0000256" key="9">
    <source>
        <dbReference type="ARBA" id="ARBA00023242"/>
    </source>
</evidence>
<dbReference type="SUPFAM" id="SSF56091">
    <property type="entry name" value="DNA ligase/mRNA capping enzyme, catalytic domain"/>
    <property type="match status" value="1"/>
</dbReference>
<evidence type="ECO:0000256" key="10">
    <source>
        <dbReference type="SAM" id="MobiDB-lite"/>
    </source>
</evidence>
<dbReference type="STRING" id="158441.A0A226E2E6"/>
<dbReference type="GO" id="GO:0005737">
    <property type="term" value="C:cytoplasm"/>
    <property type="evidence" value="ECO:0007669"/>
    <property type="project" value="UniProtKB-SubCell"/>
</dbReference>
<evidence type="ECO:0000256" key="7">
    <source>
        <dbReference type="ARBA" id="ARBA00022490"/>
    </source>
</evidence>
<comment type="subcellular location">
    <subcellularLocation>
        <location evidence="3">Cytoplasm</location>
    </subcellularLocation>
    <subcellularLocation>
        <location evidence="2">Nucleus</location>
    </subcellularLocation>
</comment>
<organism evidence="12 13">
    <name type="scientific">Folsomia candida</name>
    <name type="common">Springtail</name>
    <dbReference type="NCBI Taxonomy" id="158441"/>
    <lineage>
        <taxon>Eukaryota</taxon>
        <taxon>Metazoa</taxon>
        <taxon>Ecdysozoa</taxon>
        <taxon>Arthropoda</taxon>
        <taxon>Hexapoda</taxon>
        <taxon>Collembola</taxon>
        <taxon>Entomobryomorpha</taxon>
        <taxon>Isotomoidea</taxon>
        <taxon>Isotomidae</taxon>
        <taxon>Proisotominae</taxon>
        <taxon>Folsomia</taxon>
    </lineage>
</organism>
<keyword evidence="6" id="KW-0813">Transport</keyword>
<evidence type="ECO:0000313" key="13">
    <source>
        <dbReference type="Proteomes" id="UP000198287"/>
    </source>
</evidence>
<reference evidence="12 13" key="1">
    <citation type="submission" date="2015-12" db="EMBL/GenBank/DDBJ databases">
        <title>The genome of Folsomia candida.</title>
        <authorList>
            <person name="Faddeeva A."/>
            <person name="Derks M.F."/>
            <person name="Anvar Y."/>
            <person name="Smit S."/>
            <person name="Van Straalen N."/>
            <person name="Roelofs D."/>
        </authorList>
    </citation>
    <scope>NUCLEOTIDE SEQUENCE [LARGE SCALE GENOMIC DNA]</scope>
    <source>
        <strain evidence="12 13">VU population</strain>
        <tissue evidence="12">Whole body</tissue>
    </source>
</reference>
<dbReference type="GO" id="GO:0003723">
    <property type="term" value="F:RNA binding"/>
    <property type="evidence" value="ECO:0007669"/>
    <property type="project" value="UniProtKB-KW"/>
</dbReference>